<keyword evidence="3" id="KW-0408">Iron</keyword>
<organism evidence="6 7">
    <name type="scientific">Caldivirga maquilingensis (strain ATCC 700844 / DSM 13496 / JCM 10307 / IC-167)</name>
    <dbReference type="NCBI Taxonomy" id="397948"/>
    <lineage>
        <taxon>Archaea</taxon>
        <taxon>Thermoproteota</taxon>
        <taxon>Thermoprotei</taxon>
        <taxon>Thermoproteales</taxon>
        <taxon>Thermoproteaceae</taxon>
        <taxon>Caldivirga</taxon>
    </lineage>
</organism>
<proteinExistence type="predicted"/>
<dbReference type="SUPFAM" id="SSF54862">
    <property type="entry name" value="4Fe-4S ferredoxins"/>
    <property type="match status" value="1"/>
</dbReference>
<dbReference type="Pfam" id="PF13237">
    <property type="entry name" value="Fer4_10"/>
    <property type="match status" value="1"/>
</dbReference>
<keyword evidence="4" id="KW-0411">Iron-sulfur</keyword>
<keyword evidence="1" id="KW-0004">4Fe-4S</keyword>
<dbReference type="PROSITE" id="PS51379">
    <property type="entry name" value="4FE4S_FER_2"/>
    <property type="match status" value="2"/>
</dbReference>
<dbReference type="InterPro" id="IPR050157">
    <property type="entry name" value="PSI_iron-sulfur_center"/>
</dbReference>
<dbReference type="KEGG" id="cma:Cmaq_0549"/>
<evidence type="ECO:0000256" key="4">
    <source>
        <dbReference type="ARBA" id="ARBA00023014"/>
    </source>
</evidence>
<dbReference type="GeneID" id="5709607"/>
<dbReference type="eggNOG" id="arCOG02587">
    <property type="taxonomic scope" value="Archaea"/>
</dbReference>
<dbReference type="PROSITE" id="PS00198">
    <property type="entry name" value="4FE4S_FER_1"/>
    <property type="match status" value="1"/>
</dbReference>
<reference evidence="6 7" key="1">
    <citation type="submission" date="2007-10" db="EMBL/GenBank/DDBJ databases">
        <title>Complete sequence of Caldivirga maquilingensis IC-167.</title>
        <authorList>
            <consortium name="US DOE Joint Genome Institute"/>
            <person name="Copeland A."/>
            <person name="Lucas S."/>
            <person name="Lapidus A."/>
            <person name="Barry K."/>
            <person name="Glavina del Rio T."/>
            <person name="Dalin E."/>
            <person name="Tice H."/>
            <person name="Pitluck S."/>
            <person name="Saunders E."/>
            <person name="Brettin T."/>
            <person name="Bruce D."/>
            <person name="Detter J.C."/>
            <person name="Han C."/>
            <person name="Schmutz J."/>
            <person name="Larimer F."/>
            <person name="Land M."/>
            <person name="Hauser L."/>
            <person name="Kyrpides N."/>
            <person name="Ivanova N."/>
            <person name="Biddle J.F."/>
            <person name="Zhang Z."/>
            <person name="Fitz-Gibbon S.T."/>
            <person name="Lowe T.M."/>
            <person name="Saltikov C."/>
            <person name="House C.H."/>
            <person name="Richardson P."/>
        </authorList>
    </citation>
    <scope>NUCLEOTIDE SEQUENCE [LARGE SCALE GENOMIC DNA]</scope>
    <source>
        <strain evidence="7">ATCC 700844 / DSM 13496 / JCM 10307 / IC-167</strain>
    </source>
</reference>
<evidence type="ECO:0000313" key="6">
    <source>
        <dbReference type="EMBL" id="ABW01392.1"/>
    </source>
</evidence>
<dbReference type="STRING" id="397948.Cmaq_0549"/>
<dbReference type="GO" id="GO:0046872">
    <property type="term" value="F:metal ion binding"/>
    <property type="evidence" value="ECO:0007669"/>
    <property type="project" value="UniProtKB-KW"/>
</dbReference>
<dbReference type="RefSeq" id="WP_012185612.1">
    <property type="nucleotide sequence ID" value="NC_009954.1"/>
</dbReference>
<dbReference type="Proteomes" id="UP000001137">
    <property type="component" value="Chromosome"/>
</dbReference>
<dbReference type="GO" id="GO:0051539">
    <property type="term" value="F:4 iron, 4 sulfur cluster binding"/>
    <property type="evidence" value="ECO:0007669"/>
    <property type="project" value="UniProtKB-KW"/>
</dbReference>
<feature type="domain" description="4Fe-4S ferredoxin-type" evidence="5">
    <location>
        <begin position="5"/>
        <end position="33"/>
    </location>
</feature>
<evidence type="ECO:0000256" key="3">
    <source>
        <dbReference type="ARBA" id="ARBA00023004"/>
    </source>
</evidence>
<dbReference type="GO" id="GO:0016491">
    <property type="term" value="F:oxidoreductase activity"/>
    <property type="evidence" value="ECO:0007669"/>
    <property type="project" value="UniProtKB-ARBA"/>
</dbReference>
<dbReference type="InterPro" id="IPR017896">
    <property type="entry name" value="4Fe4S_Fe-S-bd"/>
</dbReference>
<name>A8MC86_CALMQ</name>
<dbReference type="PANTHER" id="PTHR24960:SF79">
    <property type="entry name" value="PHOTOSYSTEM I IRON-SULFUR CENTER"/>
    <property type="match status" value="1"/>
</dbReference>
<evidence type="ECO:0000313" key="7">
    <source>
        <dbReference type="Proteomes" id="UP000001137"/>
    </source>
</evidence>
<dbReference type="InterPro" id="IPR017900">
    <property type="entry name" value="4Fe4S_Fe_S_CS"/>
</dbReference>
<evidence type="ECO:0000259" key="5">
    <source>
        <dbReference type="PROSITE" id="PS51379"/>
    </source>
</evidence>
<dbReference type="AlphaFoldDB" id="A8MC86"/>
<evidence type="ECO:0000256" key="2">
    <source>
        <dbReference type="ARBA" id="ARBA00022723"/>
    </source>
</evidence>
<protein>
    <submittedName>
        <fullName evidence="6">4Fe-4S ferredoxin iron-sulfur binding domain protein</fullName>
    </submittedName>
</protein>
<gene>
    <name evidence="6" type="ordered locus">Cmaq_0549</name>
</gene>
<evidence type="ECO:0000256" key="1">
    <source>
        <dbReference type="ARBA" id="ARBA00022485"/>
    </source>
</evidence>
<keyword evidence="2" id="KW-0479">Metal-binding</keyword>
<dbReference type="EMBL" id="CP000852">
    <property type="protein sequence ID" value="ABW01392.1"/>
    <property type="molecule type" value="Genomic_DNA"/>
</dbReference>
<keyword evidence="7" id="KW-1185">Reference proteome</keyword>
<accession>A8MC86</accession>
<dbReference type="PANTHER" id="PTHR24960">
    <property type="entry name" value="PHOTOSYSTEM I IRON-SULFUR CENTER-RELATED"/>
    <property type="match status" value="1"/>
</dbReference>
<feature type="domain" description="4Fe-4S ferredoxin-type" evidence="5">
    <location>
        <begin position="35"/>
        <end position="64"/>
    </location>
</feature>
<dbReference type="Gene3D" id="3.30.70.20">
    <property type="match status" value="1"/>
</dbReference>
<dbReference type="HOGENOM" id="CLU_139698_11_4_2"/>
<sequence>MVITFRVMVLDNCIGCGICWAICPKGVLIGKLRAKAVVASEEQCMGCFSCQYNCPFNAIIVKVNPKEVKRLS</sequence>